<sequence length="99" mass="11423">MREILLVLYIATQVFWYLLLARIVVEMIASFSRSWSPKGFVAVMLEWLFTLTDPPVKALRKVIKPVRLGQISLDLSVLVLFVIIIVIQVILRYLMFSVA</sequence>
<keyword evidence="1" id="KW-0812">Transmembrane</keyword>
<proteinExistence type="predicted"/>
<keyword evidence="1" id="KW-0472">Membrane</keyword>
<organism evidence="2 3">
    <name type="scientific">Dietzia aurantiaca</name>
    <dbReference type="NCBI Taxonomy" id="983873"/>
    <lineage>
        <taxon>Bacteria</taxon>
        <taxon>Bacillati</taxon>
        <taxon>Actinomycetota</taxon>
        <taxon>Actinomycetes</taxon>
        <taxon>Mycobacteriales</taxon>
        <taxon>Dietziaceae</taxon>
        <taxon>Dietzia</taxon>
    </lineage>
</organism>
<keyword evidence="3" id="KW-1185">Reference proteome</keyword>
<feature type="transmembrane region" description="Helical" evidence="1">
    <location>
        <begin position="71"/>
        <end position="95"/>
    </location>
</feature>
<dbReference type="InterPro" id="IPR003425">
    <property type="entry name" value="CCB3/YggT"/>
</dbReference>
<protein>
    <submittedName>
        <fullName evidence="2">YggT family protein</fullName>
    </submittedName>
</protein>
<gene>
    <name evidence="2" type="ORF">ACFO7U_01355</name>
</gene>
<name>A0ABV9PKG8_9ACTN</name>
<keyword evidence="1" id="KW-1133">Transmembrane helix</keyword>
<evidence type="ECO:0000313" key="3">
    <source>
        <dbReference type="Proteomes" id="UP001595836"/>
    </source>
</evidence>
<dbReference type="RefSeq" id="WP_230929440.1">
    <property type="nucleotide sequence ID" value="NZ_BAABCD010000008.1"/>
</dbReference>
<evidence type="ECO:0000256" key="1">
    <source>
        <dbReference type="SAM" id="Phobius"/>
    </source>
</evidence>
<feature type="transmembrane region" description="Helical" evidence="1">
    <location>
        <begin position="6"/>
        <end position="25"/>
    </location>
</feature>
<reference evidence="3" key="1">
    <citation type="journal article" date="2019" name="Int. J. Syst. Evol. Microbiol.">
        <title>The Global Catalogue of Microorganisms (GCM) 10K type strain sequencing project: providing services to taxonomists for standard genome sequencing and annotation.</title>
        <authorList>
            <consortium name="The Broad Institute Genomics Platform"/>
            <consortium name="The Broad Institute Genome Sequencing Center for Infectious Disease"/>
            <person name="Wu L."/>
            <person name="Ma J."/>
        </authorList>
    </citation>
    <scope>NUCLEOTIDE SEQUENCE [LARGE SCALE GENOMIC DNA]</scope>
    <source>
        <strain evidence="3">JCM 11882</strain>
    </source>
</reference>
<dbReference type="Pfam" id="PF02325">
    <property type="entry name" value="CCB3_YggT"/>
    <property type="match status" value="1"/>
</dbReference>
<dbReference type="EMBL" id="JBHSHP010000005">
    <property type="protein sequence ID" value="MFC4753425.1"/>
    <property type="molecule type" value="Genomic_DNA"/>
</dbReference>
<dbReference type="Proteomes" id="UP001595836">
    <property type="component" value="Unassembled WGS sequence"/>
</dbReference>
<accession>A0ABV9PKG8</accession>
<comment type="caution">
    <text evidence="2">The sequence shown here is derived from an EMBL/GenBank/DDBJ whole genome shotgun (WGS) entry which is preliminary data.</text>
</comment>
<evidence type="ECO:0000313" key="2">
    <source>
        <dbReference type="EMBL" id="MFC4753425.1"/>
    </source>
</evidence>